<comment type="caution">
    <text evidence="1">The sequence shown here is derived from an EMBL/GenBank/DDBJ whole genome shotgun (WGS) entry which is preliminary data.</text>
</comment>
<keyword evidence="2" id="KW-1185">Reference proteome</keyword>
<organism evidence="1 2">
    <name type="scientific">Hephaestia caeni</name>
    <dbReference type="NCBI Taxonomy" id="645617"/>
    <lineage>
        <taxon>Bacteria</taxon>
        <taxon>Pseudomonadati</taxon>
        <taxon>Pseudomonadota</taxon>
        <taxon>Alphaproteobacteria</taxon>
        <taxon>Sphingomonadales</taxon>
        <taxon>Sphingomonadaceae</taxon>
        <taxon>Hephaestia</taxon>
    </lineage>
</organism>
<protein>
    <submittedName>
        <fullName evidence="1">Uncharacterized protein DUF3168</fullName>
    </submittedName>
</protein>
<dbReference type="Pfam" id="PF11367">
    <property type="entry name" value="Tail_completion_gp17"/>
    <property type="match status" value="1"/>
</dbReference>
<dbReference type="AlphaFoldDB" id="A0A397NQB5"/>
<dbReference type="RefSeq" id="WP_119037115.1">
    <property type="nucleotide sequence ID" value="NZ_QXDC01000004.1"/>
</dbReference>
<evidence type="ECO:0000313" key="1">
    <source>
        <dbReference type="EMBL" id="RIA37869.1"/>
    </source>
</evidence>
<evidence type="ECO:0000313" key="2">
    <source>
        <dbReference type="Proteomes" id="UP000266568"/>
    </source>
</evidence>
<dbReference type="InterPro" id="IPR053745">
    <property type="entry name" value="Viral_Tail_Comp_sf"/>
</dbReference>
<dbReference type="Gene3D" id="3.30.2000.30">
    <property type="match status" value="1"/>
</dbReference>
<sequence>MSAESVLHAALVAALRAADDLDGAINGVFEGPPVQATPPFAEVQPMIAVDWSMKDRAGRELRPAVIMRDAGETPARLHALAEAVVATVTALPRDLDGWRIASNVFVRSRMLREAAGRWAVAIEFRVRMMEV</sequence>
<dbReference type="OrthoDB" id="7450850at2"/>
<dbReference type="EMBL" id="QXDC01000004">
    <property type="protein sequence ID" value="RIA37869.1"/>
    <property type="molecule type" value="Genomic_DNA"/>
</dbReference>
<dbReference type="Proteomes" id="UP000266568">
    <property type="component" value="Unassembled WGS sequence"/>
</dbReference>
<accession>A0A397NQB5</accession>
<gene>
    <name evidence="1" type="ORF">DFR49_3758</name>
</gene>
<dbReference type="InterPro" id="IPR021508">
    <property type="entry name" value="Gp17-like"/>
</dbReference>
<reference evidence="1 2" key="1">
    <citation type="submission" date="2018-08" db="EMBL/GenBank/DDBJ databases">
        <title>Genomic Encyclopedia of Type Strains, Phase IV (KMG-IV): sequencing the most valuable type-strain genomes for metagenomic binning, comparative biology and taxonomic classification.</title>
        <authorList>
            <person name="Goeker M."/>
        </authorList>
    </citation>
    <scope>NUCLEOTIDE SEQUENCE [LARGE SCALE GENOMIC DNA]</scope>
    <source>
        <strain evidence="1 2">DSM 25527</strain>
    </source>
</reference>
<name>A0A397NQB5_9SPHN</name>
<proteinExistence type="predicted"/>